<evidence type="ECO:0000313" key="2">
    <source>
        <dbReference type="EMBL" id="GFU02789.1"/>
    </source>
</evidence>
<protein>
    <submittedName>
        <fullName evidence="2">Uncharacterized protein</fullName>
    </submittedName>
</protein>
<dbReference type="Proteomes" id="UP000887013">
    <property type="component" value="Unassembled WGS sequence"/>
</dbReference>
<keyword evidence="3" id="KW-1185">Reference proteome</keyword>
<organism evidence="2 3">
    <name type="scientific">Nephila pilipes</name>
    <name type="common">Giant wood spider</name>
    <name type="synonym">Nephila maculata</name>
    <dbReference type="NCBI Taxonomy" id="299642"/>
    <lineage>
        <taxon>Eukaryota</taxon>
        <taxon>Metazoa</taxon>
        <taxon>Ecdysozoa</taxon>
        <taxon>Arthropoda</taxon>
        <taxon>Chelicerata</taxon>
        <taxon>Arachnida</taxon>
        <taxon>Araneae</taxon>
        <taxon>Araneomorphae</taxon>
        <taxon>Entelegynae</taxon>
        <taxon>Araneoidea</taxon>
        <taxon>Nephilidae</taxon>
        <taxon>Nephila</taxon>
    </lineage>
</organism>
<sequence>MNKNETGQDGSSKQMGISKGKKERELQNEVCMTISRYLKQPIGGKVKCASWESAITQLAFLTNDLSPFPRVVSGSGEKKQNEMPQKDE</sequence>
<comment type="caution">
    <text evidence="2">The sequence shown here is derived from an EMBL/GenBank/DDBJ whole genome shotgun (WGS) entry which is preliminary data.</text>
</comment>
<feature type="compositionally biased region" description="Polar residues" evidence="1">
    <location>
        <begin position="1"/>
        <end position="15"/>
    </location>
</feature>
<feature type="compositionally biased region" description="Basic and acidic residues" evidence="1">
    <location>
        <begin position="76"/>
        <end position="88"/>
    </location>
</feature>
<feature type="region of interest" description="Disordered" evidence="1">
    <location>
        <begin position="66"/>
        <end position="88"/>
    </location>
</feature>
<reference evidence="2" key="1">
    <citation type="submission" date="2020-08" db="EMBL/GenBank/DDBJ databases">
        <title>Multicomponent nature underlies the extraordinary mechanical properties of spider dragline silk.</title>
        <authorList>
            <person name="Kono N."/>
            <person name="Nakamura H."/>
            <person name="Mori M."/>
            <person name="Yoshida Y."/>
            <person name="Ohtoshi R."/>
            <person name="Malay A.D."/>
            <person name="Moran D.A.P."/>
            <person name="Tomita M."/>
            <person name="Numata K."/>
            <person name="Arakawa K."/>
        </authorList>
    </citation>
    <scope>NUCLEOTIDE SEQUENCE</scope>
</reference>
<feature type="region of interest" description="Disordered" evidence="1">
    <location>
        <begin position="1"/>
        <end position="25"/>
    </location>
</feature>
<dbReference type="EMBL" id="BMAW01027575">
    <property type="protein sequence ID" value="GFU02789.1"/>
    <property type="molecule type" value="Genomic_DNA"/>
</dbReference>
<dbReference type="AlphaFoldDB" id="A0A8X6UD64"/>
<evidence type="ECO:0000256" key="1">
    <source>
        <dbReference type="SAM" id="MobiDB-lite"/>
    </source>
</evidence>
<evidence type="ECO:0000313" key="3">
    <source>
        <dbReference type="Proteomes" id="UP000887013"/>
    </source>
</evidence>
<accession>A0A8X6UD64</accession>
<proteinExistence type="predicted"/>
<gene>
    <name evidence="2" type="ORF">NPIL_35321</name>
</gene>
<name>A0A8X6UD64_NEPPI</name>